<dbReference type="AlphaFoldDB" id="A0A8J2NKJ6"/>
<organism evidence="2 3">
    <name type="scientific">Allacma fusca</name>
    <dbReference type="NCBI Taxonomy" id="39272"/>
    <lineage>
        <taxon>Eukaryota</taxon>
        <taxon>Metazoa</taxon>
        <taxon>Ecdysozoa</taxon>
        <taxon>Arthropoda</taxon>
        <taxon>Hexapoda</taxon>
        <taxon>Collembola</taxon>
        <taxon>Symphypleona</taxon>
        <taxon>Sminthuridae</taxon>
        <taxon>Allacma</taxon>
    </lineage>
</organism>
<comment type="caution">
    <text evidence="2">The sequence shown here is derived from an EMBL/GenBank/DDBJ whole genome shotgun (WGS) entry which is preliminary data.</text>
</comment>
<sequence length="228" mass="25726">MNAKPKNVMKYASIYLNQKCDVLLIPLSTKKIILPVPGIQAVAKDVGAFLSGPGQYERLLVHGFSGGFMTWGLLLDEMMQDKTRYAPIADKFVGQVWDSIIIMDSKTLLQSLSSATVPKNVILRKLFKIYLEFHMAVLPNINSLYNQGFKQVRENSLITCPALVFGSRSDPLWNYDCVLDTIDSWKKKNIEVDLKLWDVSPHGRNRETKFPIVIGCLFVIILLSGLTF</sequence>
<dbReference type="Proteomes" id="UP000708208">
    <property type="component" value="Unassembled WGS sequence"/>
</dbReference>
<name>A0A8J2NKJ6_9HEXA</name>
<evidence type="ECO:0000313" key="3">
    <source>
        <dbReference type="Proteomes" id="UP000708208"/>
    </source>
</evidence>
<feature type="transmembrane region" description="Helical" evidence="1">
    <location>
        <begin position="210"/>
        <end position="227"/>
    </location>
</feature>
<keyword evidence="1" id="KW-0472">Membrane</keyword>
<reference evidence="2" key="1">
    <citation type="submission" date="2021-06" db="EMBL/GenBank/DDBJ databases">
        <authorList>
            <person name="Hodson N. C."/>
            <person name="Mongue J. A."/>
            <person name="Jaron S. K."/>
        </authorList>
    </citation>
    <scope>NUCLEOTIDE SEQUENCE</scope>
</reference>
<gene>
    <name evidence="2" type="ORF">AFUS01_LOCUS5899</name>
</gene>
<keyword evidence="3" id="KW-1185">Reference proteome</keyword>
<dbReference type="InterPro" id="IPR008547">
    <property type="entry name" value="DUF829_TMEM53"/>
</dbReference>
<dbReference type="Pfam" id="PF05705">
    <property type="entry name" value="DUF829"/>
    <property type="match status" value="1"/>
</dbReference>
<keyword evidence="1" id="KW-1133">Transmembrane helix</keyword>
<dbReference type="OrthoDB" id="77878at2759"/>
<dbReference type="PANTHER" id="PTHR20908">
    <property type="entry name" value="LD15586P"/>
    <property type="match status" value="1"/>
</dbReference>
<proteinExistence type="predicted"/>
<evidence type="ECO:0000256" key="1">
    <source>
        <dbReference type="SAM" id="Phobius"/>
    </source>
</evidence>
<accession>A0A8J2NKJ6</accession>
<dbReference type="GO" id="GO:0017171">
    <property type="term" value="F:serine hydrolase activity"/>
    <property type="evidence" value="ECO:0007669"/>
    <property type="project" value="TreeGrafter"/>
</dbReference>
<keyword evidence="1" id="KW-0812">Transmembrane</keyword>
<dbReference type="EMBL" id="CAJVCH010038188">
    <property type="protein sequence ID" value="CAG7716386.1"/>
    <property type="molecule type" value="Genomic_DNA"/>
</dbReference>
<protein>
    <submittedName>
        <fullName evidence="2">Uncharacterized protein</fullName>
    </submittedName>
</protein>
<evidence type="ECO:0000313" key="2">
    <source>
        <dbReference type="EMBL" id="CAG7716386.1"/>
    </source>
</evidence>
<dbReference type="PANTHER" id="PTHR20908:SF1">
    <property type="entry name" value="LD15586P"/>
    <property type="match status" value="1"/>
</dbReference>